<dbReference type="GO" id="GO:0005737">
    <property type="term" value="C:cytoplasm"/>
    <property type="evidence" value="ECO:0007669"/>
    <property type="project" value="TreeGrafter"/>
</dbReference>
<dbReference type="AlphaFoldDB" id="A0A7N0UE91"/>
<reference evidence="4" key="1">
    <citation type="submission" date="2021-01" db="UniProtKB">
        <authorList>
            <consortium name="EnsemblPlants"/>
        </authorList>
    </citation>
    <scope>IDENTIFICATION</scope>
</reference>
<evidence type="ECO:0000259" key="3">
    <source>
        <dbReference type="PROSITE" id="PS50222"/>
    </source>
</evidence>
<dbReference type="SMART" id="SM00027">
    <property type="entry name" value="EH"/>
    <property type="match status" value="2"/>
</dbReference>
<evidence type="ECO:0000313" key="5">
    <source>
        <dbReference type="Proteomes" id="UP000594263"/>
    </source>
</evidence>
<feature type="region of interest" description="Disordered" evidence="1">
    <location>
        <begin position="974"/>
        <end position="1077"/>
    </location>
</feature>
<dbReference type="GO" id="GO:0005509">
    <property type="term" value="F:calcium ion binding"/>
    <property type="evidence" value="ECO:0007669"/>
    <property type="project" value="InterPro"/>
</dbReference>
<dbReference type="CDD" id="cd00052">
    <property type="entry name" value="EH"/>
    <property type="match status" value="2"/>
</dbReference>
<dbReference type="PROSITE" id="PS50031">
    <property type="entry name" value="EH"/>
    <property type="match status" value="2"/>
</dbReference>
<evidence type="ECO:0000256" key="1">
    <source>
        <dbReference type="SAM" id="MobiDB-lite"/>
    </source>
</evidence>
<protein>
    <submittedName>
        <fullName evidence="4">Uncharacterized protein</fullName>
    </submittedName>
</protein>
<keyword evidence="5" id="KW-1185">Reference proteome</keyword>
<feature type="region of interest" description="Disordered" evidence="1">
    <location>
        <begin position="117"/>
        <end position="266"/>
    </location>
</feature>
<feature type="domain" description="EH" evidence="2">
    <location>
        <begin position="10"/>
        <end position="100"/>
    </location>
</feature>
<feature type="compositionally biased region" description="Low complexity" evidence="1">
    <location>
        <begin position="986"/>
        <end position="1004"/>
    </location>
</feature>
<dbReference type="InterPro" id="IPR000261">
    <property type="entry name" value="EH_dom"/>
</dbReference>
<evidence type="ECO:0000259" key="2">
    <source>
        <dbReference type="PROSITE" id="PS50031"/>
    </source>
</evidence>
<dbReference type="InterPro" id="IPR002048">
    <property type="entry name" value="EF_hand_dom"/>
</dbReference>
<feature type="compositionally biased region" description="Basic and acidic residues" evidence="1">
    <location>
        <begin position="1056"/>
        <end position="1067"/>
    </location>
</feature>
<dbReference type="PROSITE" id="PS50222">
    <property type="entry name" value="EF_HAND_2"/>
    <property type="match status" value="2"/>
</dbReference>
<feature type="domain" description="EH" evidence="2">
    <location>
        <begin position="272"/>
        <end position="361"/>
    </location>
</feature>
<feature type="compositionally biased region" description="Low complexity" evidence="1">
    <location>
        <begin position="219"/>
        <end position="229"/>
    </location>
</feature>
<accession>A0A7N0UE91</accession>
<name>A0A7N0UE91_KALFE</name>
<dbReference type="OMA" id="LNERCKM"/>
<feature type="domain" description="EF-hand" evidence="3">
    <location>
        <begin position="9"/>
        <end position="44"/>
    </location>
</feature>
<dbReference type="Gramene" id="Kaladp0063s0046.1.v1.1">
    <property type="protein sequence ID" value="Kaladp0063s0046.1.v1.1"/>
    <property type="gene ID" value="Kaladp0063s0046.v1.1"/>
</dbReference>
<dbReference type="GO" id="GO:0006897">
    <property type="term" value="P:endocytosis"/>
    <property type="evidence" value="ECO:0007669"/>
    <property type="project" value="TreeGrafter"/>
</dbReference>
<feature type="region of interest" description="Disordered" evidence="1">
    <location>
        <begin position="378"/>
        <end position="453"/>
    </location>
</feature>
<dbReference type="GO" id="GO:0005886">
    <property type="term" value="C:plasma membrane"/>
    <property type="evidence" value="ECO:0007669"/>
    <property type="project" value="TreeGrafter"/>
</dbReference>
<evidence type="ECO:0000313" key="4">
    <source>
        <dbReference type="EnsemblPlants" id="Kaladp0063s0046.1.v1.1"/>
    </source>
</evidence>
<dbReference type="GO" id="GO:0016197">
    <property type="term" value="P:endosomal transport"/>
    <property type="evidence" value="ECO:0007669"/>
    <property type="project" value="TreeGrafter"/>
</dbReference>
<dbReference type="EnsemblPlants" id="Kaladp0063s0046.1.v1.1">
    <property type="protein sequence ID" value="Kaladp0063s0046.1.v1.1"/>
    <property type="gene ID" value="Kaladp0063s0046.v1.1"/>
</dbReference>
<dbReference type="SUPFAM" id="SSF47473">
    <property type="entry name" value="EF-hand"/>
    <property type="match status" value="2"/>
</dbReference>
<feature type="compositionally biased region" description="Polar residues" evidence="1">
    <location>
        <begin position="1007"/>
        <end position="1026"/>
    </location>
</feature>
<dbReference type="InterPro" id="IPR011992">
    <property type="entry name" value="EF-hand-dom_pair"/>
</dbReference>
<organism evidence="4 5">
    <name type="scientific">Kalanchoe fedtschenkoi</name>
    <name type="common">Lavender scallops</name>
    <name type="synonym">South American air plant</name>
    <dbReference type="NCBI Taxonomy" id="63787"/>
    <lineage>
        <taxon>Eukaryota</taxon>
        <taxon>Viridiplantae</taxon>
        <taxon>Streptophyta</taxon>
        <taxon>Embryophyta</taxon>
        <taxon>Tracheophyta</taxon>
        <taxon>Spermatophyta</taxon>
        <taxon>Magnoliopsida</taxon>
        <taxon>eudicotyledons</taxon>
        <taxon>Gunneridae</taxon>
        <taxon>Pentapetalae</taxon>
        <taxon>Saxifragales</taxon>
        <taxon>Crassulaceae</taxon>
        <taxon>Kalanchoe</taxon>
    </lineage>
</organism>
<dbReference type="PANTHER" id="PTHR11216">
    <property type="entry name" value="EH DOMAIN"/>
    <property type="match status" value="1"/>
</dbReference>
<dbReference type="Pfam" id="PF12763">
    <property type="entry name" value="EH"/>
    <property type="match status" value="2"/>
</dbReference>
<feature type="compositionally biased region" description="Basic and acidic residues" evidence="1">
    <location>
        <begin position="708"/>
        <end position="759"/>
    </location>
</feature>
<dbReference type="SMART" id="SM00054">
    <property type="entry name" value="EFh"/>
    <property type="match status" value="3"/>
</dbReference>
<feature type="compositionally biased region" description="Low complexity" evidence="1">
    <location>
        <begin position="690"/>
        <end position="707"/>
    </location>
</feature>
<proteinExistence type="predicted"/>
<feature type="compositionally biased region" description="Basic and acidic residues" evidence="1">
    <location>
        <begin position="423"/>
        <end position="453"/>
    </location>
</feature>
<feature type="compositionally biased region" description="Polar residues" evidence="1">
    <location>
        <begin position="1068"/>
        <end position="1077"/>
    </location>
</feature>
<feature type="compositionally biased region" description="Basic and acidic residues" evidence="1">
    <location>
        <begin position="776"/>
        <end position="790"/>
    </location>
</feature>
<feature type="compositionally biased region" description="Polar residues" evidence="1">
    <location>
        <begin position="127"/>
        <end position="138"/>
    </location>
</feature>
<sequence>MAMPPRPAANVDLFDAYFRRADLDRDGRISGQEAVAFLQASGLPKNVLAQIWTYADQNRIGFLGRAEFYNALKLVTVAQSKKELTPDLVKAALYGPASTKIPVPQINLSAVPAQQPVAGSAPAPHQIGNNLLPISQNPGIRGPQPPPNANVTLQSAPSPGNSVVRPNQQSHGSGLVRPNQQSLGPSVSGLVGITGSTRPLVGVASQPASQGSGFAGMQAGSAPPGVAARPPRPPGTSPVMQPQIPNRSFRPPNVPGVVSDSQTPWPKLTQSDIQKYTRVFVEVDTDRDGKIGGIQARDLFLSWRLPREILKQVWDLSDQDNDSMLSLKEFCIALYLMERFREGRPLPQVLPNNILLDSRNIVQPPPGYNTGILKSTLVKQQQPGKPEPGGHERPPSTGPRQPLPDLAPPTTEETHQQKSRVPILEKHLVDQLSKEEQDALNSKFHEATESEKKVEELEKEIKESRQKIEFYRAKMQELVLYKSRCDNHINEIIERASADKREVELLSKKYEEKYKQMGDVASKLTIEEATFRDIQEKKMELYKSIVKMEQDGGDDGVTQAHADHIQQEIDELVKSLNERCKKYGLRARPTSLVELPFGWQPGIQEEVADWDEDWDKFEDEGFSFVKELTIDVKNVIAPLKAKSTLITKEVPASESESPPPSAENPQSDKSSSKYKGAVDNGTDHKKVEDSGVTSAPSSPAAGTASESPSKESTDLHFKKSEHEQASPRFDKTESEHKGGDSVHSGDNRHDEPKWGRFDASEEADSLWGFSGATTAKETHNGNHVKTDAGNHSDNCFFDYGDFNLNPIKTGSSQAEWSLPKKSTFSFDESVPSTPLNGGNSPVYGQGSDYSFDKFSRFDSFNMSDGGLFQPPETPSTLDFGKREFARFDSMRSTSDFDQGREFSRFDSMRSSNDFDHSKEFSRFDSMSTSSNFDGGRDFSIFDSMSSTGNFDNGKEFSRFDSMRSTSNYDVGPGAFSRFDSMRSTQDFNPSPGFPSFDDPDSFGSTGPFKSSYESETPRSEYNSWGVSETPRIDSDSWSVSDPFGSTGPFKTSFDAETPKRTSFDSETPKSTNNWSAF</sequence>
<dbReference type="PANTHER" id="PTHR11216:SF161">
    <property type="entry name" value="CALCIUM-BINDING EF HAND FAMILY PROTEIN"/>
    <property type="match status" value="1"/>
</dbReference>
<dbReference type="Proteomes" id="UP000594263">
    <property type="component" value="Unplaced"/>
</dbReference>
<dbReference type="GO" id="GO:0005634">
    <property type="term" value="C:nucleus"/>
    <property type="evidence" value="ECO:0007669"/>
    <property type="project" value="TreeGrafter"/>
</dbReference>
<dbReference type="Gene3D" id="1.10.238.10">
    <property type="entry name" value="EF-hand"/>
    <property type="match status" value="2"/>
</dbReference>
<feature type="compositionally biased region" description="Polar residues" evidence="1">
    <location>
        <begin position="149"/>
        <end position="185"/>
    </location>
</feature>
<feature type="region of interest" description="Disordered" evidence="1">
    <location>
        <begin position="649"/>
        <end position="790"/>
    </location>
</feature>
<feature type="domain" description="EF-hand" evidence="3">
    <location>
        <begin position="305"/>
        <end position="340"/>
    </location>
</feature>